<evidence type="ECO:0000256" key="1">
    <source>
        <dbReference type="ARBA" id="ARBA00004496"/>
    </source>
</evidence>
<dbReference type="FunFam" id="3.30.40.10:FF:000169">
    <property type="entry name" value="TNF receptor-associated factor"/>
    <property type="match status" value="1"/>
</dbReference>
<dbReference type="InterPro" id="IPR008974">
    <property type="entry name" value="TRAF-like"/>
</dbReference>
<dbReference type="InterPro" id="IPR013083">
    <property type="entry name" value="Znf_RING/FYVE/PHD"/>
</dbReference>
<dbReference type="GO" id="GO:0043122">
    <property type="term" value="P:regulation of canonical NF-kappaB signal transduction"/>
    <property type="evidence" value="ECO:0007669"/>
    <property type="project" value="TreeGrafter"/>
</dbReference>
<organism evidence="12 13">
    <name type="scientific">Callithrix jacchus</name>
    <name type="common">White-tufted-ear marmoset</name>
    <name type="synonym">Simia Jacchus</name>
    <dbReference type="NCBI Taxonomy" id="9483"/>
    <lineage>
        <taxon>Eukaryota</taxon>
        <taxon>Metazoa</taxon>
        <taxon>Chordata</taxon>
        <taxon>Craniata</taxon>
        <taxon>Vertebrata</taxon>
        <taxon>Euteleostomi</taxon>
        <taxon>Mammalia</taxon>
        <taxon>Eutheria</taxon>
        <taxon>Euarchontoglires</taxon>
        <taxon>Primates</taxon>
        <taxon>Haplorrhini</taxon>
        <taxon>Platyrrhini</taxon>
        <taxon>Cebidae</taxon>
        <taxon>Callitrichinae</taxon>
        <taxon>Callithrix</taxon>
        <taxon>Callithrix</taxon>
    </lineage>
</organism>
<dbReference type="GO" id="GO:0019901">
    <property type="term" value="F:protein kinase binding"/>
    <property type="evidence" value="ECO:0007669"/>
    <property type="project" value="Ensembl"/>
</dbReference>
<dbReference type="GeneTree" id="ENSGT00940000158628"/>
<dbReference type="GO" id="GO:0031996">
    <property type="term" value="F:thioesterase binding"/>
    <property type="evidence" value="ECO:0007669"/>
    <property type="project" value="Ensembl"/>
</dbReference>
<evidence type="ECO:0000256" key="2">
    <source>
        <dbReference type="ARBA" id="ARBA00022490"/>
    </source>
</evidence>
<dbReference type="InterPro" id="IPR002083">
    <property type="entry name" value="MATH/TRAF_dom"/>
</dbReference>
<dbReference type="GO" id="GO:0008270">
    <property type="term" value="F:zinc ion binding"/>
    <property type="evidence" value="ECO:0007669"/>
    <property type="project" value="UniProtKB-KW"/>
</dbReference>
<dbReference type="GO" id="GO:0005654">
    <property type="term" value="C:nucleoplasm"/>
    <property type="evidence" value="ECO:0007669"/>
    <property type="project" value="Ensembl"/>
</dbReference>
<evidence type="ECO:0000256" key="3">
    <source>
        <dbReference type="ARBA" id="ARBA00022723"/>
    </source>
</evidence>
<dbReference type="Ensembl" id="ENSCJAT00000132981.1">
    <property type="protein sequence ID" value="ENSCJAP00000088776.1"/>
    <property type="gene ID" value="ENSCJAG00000013161.5"/>
</dbReference>
<gene>
    <name evidence="12" type="primary">TRAF4</name>
</gene>
<evidence type="ECO:0000256" key="5">
    <source>
        <dbReference type="ARBA" id="ARBA00022771"/>
    </source>
</evidence>
<evidence type="ECO:0000256" key="8">
    <source>
        <dbReference type="SAM" id="Coils"/>
    </source>
</evidence>
<feature type="zinc finger region" description="TRAF-type" evidence="7">
    <location>
        <begin position="338"/>
        <end position="390"/>
    </location>
</feature>
<keyword evidence="5 7" id="KW-0863">Zinc-finger</keyword>
<dbReference type="PANTHER" id="PTHR10131:SF94">
    <property type="entry name" value="TNF RECEPTOR-ASSOCIATED FACTOR 4"/>
    <property type="match status" value="1"/>
</dbReference>
<feature type="compositionally biased region" description="Low complexity" evidence="9">
    <location>
        <begin position="221"/>
        <end position="235"/>
    </location>
</feature>
<dbReference type="GO" id="GO:0030323">
    <property type="term" value="P:respiratory tube development"/>
    <property type="evidence" value="ECO:0007669"/>
    <property type="project" value="Ensembl"/>
</dbReference>
<feature type="compositionally biased region" description="Gly residues" evidence="9">
    <location>
        <begin position="56"/>
        <end position="71"/>
    </location>
</feature>
<evidence type="ECO:0000259" key="11">
    <source>
        <dbReference type="PROSITE" id="PS50145"/>
    </source>
</evidence>
<reference evidence="12" key="3">
    <citation type="submission" date="2025-09" db="UniProtKB">
        <authorList>
            <consortium name="Ensembl"/>
        </authorList>
    </citation>
    <scope>IDENTIFICATION</scope>
</reference>
<dbReference type="PROSITE" id="PS50144">
    <property type="entry name" value="MATH"/>
    <property type="match status" value="1"/>
</dbReference>
<name>A0A8I3W889_CALJA</name>
<dbReference type="SUPFAM" id="SSF49599">
    <property type="entry name" value="TRAF domain-like"/>
    <property type="match status" value="3"/>
</dbReference>
<dbReference type="InterPro" id="IPR049342">
    <property type="entry name" value="TRAF1-6_MATH_dom"/>
</dbReference>
<feature type="domain" description="TRAF-type" evidence="11">
    <location>
        <begin position="338"/>
        <end position="390"/>
    </location>
</feature>
<dbReference type="GO" id="GO:0031625">
    <property type="term" value="F:ubiquitin protein ligase binding"/>
    <property type="evidence" value="ECO:0007669"/>
    <property type="project" value="Ensembl"/>
</dbReference>
<feature type="zinc finger region" description="TRAF-type" evidence="7">
    <location>
        <begin position="391"/>
        <end position="444"/>
    </location>
</feature>
<evidence type="ECO:0000256" key="6">
    <source>
        <dbReference type="ARBA" id="ARBA00022833"/>
    </source>
</evidence>
<feature type="region of interest" description="Disordered" evidence="9">
    <location>
        <begin position="56"/>
        <end position="80"/>
    </location>
</feature>
<keyword evidence="4" id="KW-0677">Repeat</keyword>
<sequence>MVERVAGGTRLVSQRTGSSANKNFSGLPGVRCLQGWEWRPGTPGLGWAGPRMQGCGQGRNVGAAGGWGRGSSGPEPSPAYPPQLGSPELVARLRLPSTWKLGPRSQAAPAPEAELLPLRKKNLCGAALPFFRPALSRGPPSHPSARPRPLWGEAELRSLSHRGKKALAPAVGETCSYRTRKPCTREWAGPHGRALGPRGRCPAPSSGGRAPEPGLGRGRQSAPPGARSAAPARRGLWGRRVPGLARPCRPLARHARLRLQIPGEAQATAALPTVREAHARACAGIHLRPPLLRHLPAGVPQIYPDPELEVQVLGLPIRCIHSEEGCRWSGPLRHLQGHLNTCSFNVVPCPNRCPMKLSRRDLPAHLQHDCPKRRLKCEFCGCDFSGEAYESHEGMCPQESVYCENKCGARMMRRLLAQHATSECPKRTQPCTYCTKEFVFDTIQSHQYQCPRLPVPCPNQCGVGTVAREDLPGHLKDSCSTALVLCPFKDSGCKHRCPKLAMARHVEESVKPHLAMMCALVSRQRQELQELRRELEELSVGSDGVLIWKIGSYGRRLQEAKAKPNLECFSPAFYTHKYGYKLQVSAFLNGNGSGEGTHLSLYIRVLPGAFDNLLEWPFARRVTFSLLDQSDPGLAKPQHVTETFHPDPNWKNFQKPGTWRGSLDESSLGFGYPKFISHQDIRKRNYVRDDAVFIRAAVELPRKILS</sequence>
<accession>A0A8I3W889</accession>
<feature type="domain" description="MATH" evidence="10">
    <location>
        <begin position="543"/>
        <end position="698"/>
    </location>
</feature>
<reference evidence="12 13" key="1">
    <citation type="submission" date="2009-03" db="EMBL/GenBank/DDBJ databases">
        <authorList>
            <person name="Warren W."/>
            <person name="Ye L."/>
            <person name="Minx P."/>
            <person name="Worley K."/>
            <person name="Gibbs R."/>
            <person name="Wilson R.K."/>
        </authorList>
    </citation>
    <scope>NUCLEOTIDE SEQUENCE [LARGE SCALE GENOMIC DNA]</scope>
</reference>
<dbReference type="PROSITE" id="PS50145">
    <property type="entry name" value="ZF_TRAF"/>
    <property type="match status" value="3"/>
</dbReference>
<dbReference type="PANTHER" id="PTHR10131">
    <property type="entry name" value="TNF RECEPTOR ASSOCIATED FACTOR"/>
    <property type="match status" value="1"/>
</dbReference>
<feature type="zinc finger region" description="TRAF-type" evidence="7">
    <location>
        <begin position="445"/>
        <end position="502"/>
    </location>
</feature>
<dbReference type="GO" id="GO:0007585">
    <property type="term" value="P:respiratory gaseous exchange by respiratory system"/>
    <property type="evidence" value="ECO:0007669"/>
    <property type="project" value="Ensembl"/>
</dbReference>
<feature type="region of interest" description="Disordered" evidence="9">
    <location>
        <begin position="186"/>
        <end position="235"/>
    </location>
</feature>
<dbReference type="FunFam" id="3.30.40.10:FF:000649">
    <property type="entry name" value="TNF receptor-associated factor"/>
    <property type="match status" value="1"/>
</dbReference>
<dbReference type="Gene3D" id="3.30.40.10">
    <property type="entry name" value="Zinc/RING finger domain, C3HC4 (zinc finger)"/>
    <property type="match status" value="3"/>
</dbReference>
<evidence type="ECO:0000313" key="12">
    <source>
        <dbReference type="Ensembl" id="ENSCJAP00000088776.1"/>
    </source>
</evidence>
<dbReference type="GO" id="GO:0005164">
    <property type="term" value="F:tumor necrosis factor receptor binding"/>
    <property type="evidence" value="ECO:0007669"/>
    <property type="project" value="Ensembl"/>
</dbReference>
<dbReference type="GO" id="GO:0001650">
    <property type="term" value="C:fibrillar center"/>
    <property type="evidence" value="ECO:0007669"/>
    <property type="project" value="Ensembl"/>
</dbReference>
<keyword evidence="3 7" id="KW-0479">Metal-binding</keyword>
<reference evidence="12" key="2">
    <citation type="submission" date="2025-08" db="UniProtKB">
        <authorList>
            <consortium name="Ensembl"/>
        </authorList>
    </citation>
    <scope>IDENTIFICATION</scope>
</reference>
<dbReference type="Gene3D" id="2.60.210.10">
    <property type="entry name" value="Apoptosis, Tumor Necrosis Factor Receptor Associated Protein 2, Chain A"/>
    <property type="match status" value="1"/>
</dbReference>
<dbReference type="GO" id="GO:0046330">
    <property type="term" value="P:positive regulation of JNK cascade"/>
    <property type="evidence" value="ECO:0007669"/>
    <property type="project" value="Ensembl"/>
</dbReference>
<keyword evidence="8" id="KW-0175">Coiled coil</keyword>
<dbReference type="FunFam" id="3.30.40.10:FF:000277">
    <property type="entry name" value="TNF receptor-associated factor"/>
    <property type="match status" value="1"/>
</dbReference>
<dbReference type="Pfam" id="PF21355">
    <property type="entry name" value="TRAF-mep_MATH"/>
    <property type="match status" value="1"/>
</dbReference>
<evidence type="ECO:0000313" key="13">
    <source>
        <dbReference type="Proteomes" id="UP000008225"/>
    </source>
</evidence>
<comment type="subcellular location">
    <subcellularLocation>
        <location evidence="1">Cytoplasm</location>
    </subcellularLocation>
</comment>
<feature type="domain" description="TRAF-type" evidence="11">
    <location>
        <begin position="445"/>
        <end position="502"/>
    </location>
</feature>
<dbReference type="AlphaFoldDB" id="A0A8I3W889"/>
<proteinExistence type="predicted"/>
<dbReference type="InterPro" id="IPR037307">
    <property type="entry name" value="TRAF4_MATH"/>
</dbReference>
<evidence type="ECO:0000256" key="9">
    <source>
        <dbReference type="SAM" id="MobiDB-lite"/>
    </source>
</evidence>
<dbReference type="Proteomes" id="UP000008225">
    <property type="component" value="Chromosome 5"/>
</dbReference>
<keyword evidence="2" id="KW-0963">Cytoplasm</keyword>
<dbReference type="GO" id="GO:0005829">
    <property type="term" value="C:cytosol"/>
    <property type="evidence" value="ECO:0007669"/>
    <property type="project" value="Ensembl"/>
</dbReference>
<feature type="coiled-coil region" evidence="8">
    <location>
        <begin position="514"/>
        <end position="541"/>
    </location>
</feature>
<dbReference type="SMART" id="SM00061">
    <property type="entry name" value="MATH"/>
    <property type="match status" value="1"/>
</dbReference>
<feature type="domain" description="TRAF-type" evidence="11">
    <location>
        <begin position="391"/>
        <end position="444"/>
    </location>
</feature>
<keyword evidence="6 7" id="KW-0862">Zinc</keyword>
<dbReference type="GO" id="GO:0042802">
    <property type="term" value="F:identical protein binding"/>
    <property type="evidence" value="ECO:0007669"/>
    <property type="project" value="Ensembl"/>
</dbReference>
<dbReference type="InterPro" id="IPR001293">
    <property type="entry name" value="Znf_TRAF"/>
</dbReference>
<protein>
    <submittedName>
        <fullName evidence="12">TNF receptor associated factor 4</fullName>
    </submittedName>
</protein>
<keyword evidence="13" id="KW-1185">Reference proteome</keyword>
<dbReference type="CDD" id="cd03781">
    <property type="entry name" value="MATH_TRAF4"/>
    <property type="match status" value="1"/>
</dbReference>
<evidence type="ECO:0000256" key="4">
    <source>
        <dbReference type="ARBA" id="ARBA00022737"/>
    </source>
</evidence>
<evidence type="ECO:0000256" key="7">
    <source>
        <dbReference type="PROSITE-ProRule" id="PRU00207"/>
    </source>
</evidence>
<dbReference type="GO" id="GO:0050699">
    <property type="term" value="F:WW domain binding"/>
    <property type="evidence" value="ECO:0007669"/>
    <property type="project" value="Ensembl"/>
</dbReference>
<dbReference type="FunFam" id="2.60.210.10:FF:000007">
    <property type="entry name" value="TNF receptor-associated factor"/>
    <property type="match status" value="1"/>
</dbReference>
<dbReference type="Pfam" id="PF02176">
    <property type="entry name" value="zf-TRAF"/>
    <property type="match status" value="2"/>
</dbReference>
<evidence type="ECO:0000259" key="10">
    <source>
        <dbReference type="PROSITE" id="PS50144"/>
    </source>
</evidence>